<evidence type="ECO:0000256" key="3">
    <source>
        <dbReference type="ARBA" id="ARBA00022801"/>
    </source>
</evidence>
<sequence length="653" mass="74052">MKKTLVLMTAIAVATAATAAPKDYTLSSPDGGLEVKITADDGISWSLYRDGACLLTPSRVSMTLEDGTVYGTGKFRTAKGSEDDNNSLTFKFKECDLVFKAFDDGVAYRFISRSKTPFKVVSEQAEFALPDDWSMYVPYVRDYTDNFETQYFNSFENTYSHIRVSEWDSARLAFLPLLVEAPEGVKLCIMETDLMNYPGMYLYNGDGDTSLEGSYARYPKEMEQGGHNMLQMVVRSREDYIAKYDGATSFPWRIVAVSAEDKDLLANRLAYRLATPAAEGSDYSWVRPGKVAWEWWNDWNLTGVDFKTGINNDTYKYYIDFASKHGIEYVILDEGWAVNLKADLMQVVPEIDLEELVEYGRERNVGIILWAGYWAFDRDMENVCRYFSEMGVKGFKIDFMDRDDQMMVDFHRRAAETAAKYHLLVDFHGTYKPAGLDRTYPNVVNYEGVHGLEQMKWSGENVDQVTYDVTIPFIRMVPGPMDYTQGAMRNASRGNYRPVNSEAMSQGTRCRQLAEYIVFNSPLTMLCDSPSNYMKEPECLEFISEVPTVWDEIVPLDGKVAEYVAVAKRKGDVWYVGGMTNWDARDMEVDLLQVLGDGEWTVEIFTDGVNADRAGCDYRKSEYVLKAADNNTFRLGVHLAPGGGFAAKFTPVR</sequence>
<comment type="caution">
    <text evidence="10">The sequence shown here is derived from an EMBL/GenBank/DDBJ whole genome shotgun (WGS) entry which is preliminary data.</text>
</comment>
<evidence type="ECO:0000256" key="4">
    <source>
        <dbReference type="ARBA" id="ARBA00022837"/>
    </source>
</evidence>
<keyword evidence="4" id="KW-0106">Calcium</keyword>
<evidence type="ECO:0000256" key="6">
    <source>
        <dbReference type="SAM" id="SignalP"/>
    </source>
</evidence>
<dbReference type="PANTHER" id="PTHR35803:SF2">
    <property type="entry name" value="RETAINING ALPHA-GALACTOSIDASE"/>
    <property type="match status" value="1"/>
</dbReference>
<evidence type="ECO:0000256" key="5">
    <source>
        <dbReference type="ARBA" id="ARBA00023295"/>
    </source>
</evidence>
<feature type="domain" description="Glycosyl-hydrolase 97 catalytic" evidence="7">
    <location>
        <begin position="295"/>
        <end position="449"/>
    </location>
</feature>
<dbReference type="PANTHER" id="PTHR35803">
    <property type="entry name" value="GLUCAN 1,4-ALPHA-GLUCOSIDASE SUSB-RELATED"/>
    <property type="match status" value="1"/>
</dbReference>
<accession>A0A9D9EQH3</accession>
<comment type="cofactor">
    <cofactor evidence="1">
        <name>Ca(2+)</name>
        <dbReference type="ChEBI" id="CHEBI:29108"/>
    </cofactor>
</comment>
<dbReference type="Pfam" id="PF10566">
    <property type="entry name" value="Glyco_hydro_97"/>
    <property type="match status" value="1"/>
</dbReference>
<name>A0A9D9EQH3_9BACT</name>
<keyword evidence="3 10" id="KW-0378">Hydrolase</keyword>
<dbReference type="InterPro" id="IPR014718">
    <property type="entry name" value="GH-type_carb-bd"/>
</dbReference>
<proteinExistence type="predicted"/>
<evidence type="ECO:0000256" key="2">
    <source>
        <dbReference type="ARBA" id="ARBA00011245"/>
    </source>
</evidence>
<evidence type="ECO:0000259" key="9">
    <source>
        <dbReference type="Pfam" id="PF14509"/>
    </source>
</evidence>
<reference evidence="10" key="2">
    <citation type="journal article" date="2021" name="PeerJ">
        <title>Extensive microbial diversity within the chicken gut microbiome revealed by metagenomics and culture.</title>
        <authorList>
            <person name="Gilroy R."/>
            <person name="Ravi A."/>
            <person name="Getino M."/>
            <person name="Pursley I."/>
            <person name="Horton D.L."/>
            <person name="Alikhan N.F."/>
            <person name="Baker D."/>
            <person name="Gharbi K."/>
            <person name="Hall N."/>
            <person name="Watson M."/>
            <person name="Adriaenssens E.M."/>
            <person name="Foster-Nyarko E."/>
            <person name="Jarju S."/>
            <person name="Secka A."/>
            <person name="Antonio M."/>
            <person name="Oren A."/>
            <person name="Chaudhuri R.R."/>
            <person name="La Ragione R."/>
            <person name="Hildebrand F."/>
            <person name="Pallen M.J."/>
        </authorList>
    </citation>
    <scope>NUCLEOTIDE SEQUENCE</scope>
    <source>
        <strain evidence="10">B1-20833</strain>
    </source>
</reference>
<evidence type="ECO:0000313" key="10">
    <source>
        <dbReference type="EMBL" id="MBO8452187.1"/>
    </source>
</evidence>
<reference evidence="10" key="1">
    <citation type="submission" date="2020-10" db="EMBL/GenBank/DDBJ databases">
        <authorList>
            <person name="Gilroy R."/>
        </authorList>
    </citation>
    <scope>NUCLEOTIDE SEQUENCE</scope>
    <source>
        <strain evidence="10">B1-20833</strain>
    </source>
</reference>
<feature type="domain" description="Glycosyl-hydrolase 97 N-terminal" evidence="8">
    <location>
        <begin position="26"/>
        <end position="276"/>
    </location>
</feature>
<protein>
    <submittedName>
        <fullName evidence="10">Glycoside hydrolase family 97 protein</fullName>
    </submittedName>
</protein>
<dbReference type="InterPro" id="IPR013780">
    <property type="entry name" value="Glyco_hydro_b"/>
</dbReference>
<keyword evidence="5" id="KW-0326">Glycosidase</keyword>
<dbReference type="Pfam" id="PF14508">
    <property type="entry name" value="GH97_N"/>
    <property type="match status" value="1"/>
</dbReference>
<dbReference type="InterPro" id="IPR052720">
    <property type="entry name" value="Glycosyl_hydrolase_97"/>
</dbReference>
<evidence type="ECO:0000313" key="11">
    <source>
        <dbReference type="Proteomes" id="UP000823661"/>
    </source>
</evidence>
<dbReference type="InterPro" id="IPR017853">
    <property type="entry name" value="GH"/>
</dbReference>
<dbReference type="InterPro" id="IPR029486">
    <property type="entry name" value="GH97_N"/>
</dbReference>
<dbReference type="EMBL" id="JADIMI010000045">
    <property type="protein sequence ID" value="MBO8452187.1"/>
    <property type="molecule type" value="Genomic_DNA"/>
</dbReference>
<dbReference type="Pfam" id="PF14509">
    <property type="entry name" value="GH97_C"/>
    <property type="match status" value="1"/>
</dbReference>
<dbReference type="GO" id="GO:0030246">
    <property type="term" value="F:carbohydrate binding"/>
    <property type="evidence" value="ECO:0007669"/>
    <property type="project" value="InterPro"/>
</dbReference>
<dbReference type="Proteomes" id="UP000823661">
    <property type="component" value="Unassembled WGS sequence"/>
</dbReference>
<dbReference type="InterPro" id="IPR013785">
    <property type="entry name" value="Aldolase_TIM"/>
</dbReference>
<evidence type="ECO:0000256" key="1">
    <source>
        <dbReference type="ARBA" id="ARBA00001913"/>
    </source>
</evidence>
<keyword evidence="6" id="KW-0732">Signal</keyword>
<dbReference type="AlphaFoldDB" id="A0A9D9EQH3"/>
<feature type="chain" id="PRO_5039307502" evidence="6">
    <location>
        <begin position="20"/>
        <end position="653"/>
    </location>
</feature>
<dbReference type="GO" id="GO:0016798">
    <property type="term" value="F:hydrolase activity, acting on glycosyl bonds"/>
    <property type="evidence" value="ECO:0007669"/>
    <property type="project" value="UniProtKB-KW"/>
</dbReference>
<dbReference type="Gene3D" id="2.70.98.10">
    <property type="match status" value="1"/>
</dbReference>
<organism evidence="10 11">
    <name type="scientific">Candidatus Cryptobacteroides intestinavium</name>
    <dbReference type="NCBI Taxonomy" id="2840766"/>
    <lineage>
        <taxon>Bacteria</taxon>
        <taxon>Pseudomonadati</taxon>
        <taxon>Bacteroidota</taxon>
        <taxon>Bacteroidia</taxon>
        <taxon>Bacteroidales</taxon>
        <taxon>Candidatus Cryptobacteroides</taxon>
    </lineage>
</organism>
<dbReference type="Gene3D" id="3.20.20.70">
    <property type="entry name" value="Aldolase class I"/>
    <property type="match status" value="1"/>
</dbReference>
<dbReference type="Gene3D" id="2.60.40.1180">
    <property type="entry name" value="Golgi alpha-mannosidase II"/>
    <property type="match status" value="1"/>
</dbReference>
<dbReference type="SUPFAM" id="SSF51445">
    <property type="entry name" value="(Trans)glycosidases"/>
    <property type="match status" value="1"/>
</dbReference>
<feature type="signal peptide" evidence="6">
    <location>
        <begin position="1"/>
        <end position="19"/>
    </location>
</feature>
<dbReference type="InterPro" id="IPR019563">
    <property type="entry name" value="GH97_catalytic"/>
</dbReference>
<evidence type="ECO:0000259" key="8">
    <source>
        <dbReference type="Pfam" id="PF14508"/>
    </source>
</evidence>
<feature type="domain" description="Glycosyl-hydrolase 97 C-terminal oligomerisation" evidence="9">
    <location>
        <begin position="549"/>
        <end position="649"/>
    </location>
</feature>
<evidence type="ECO:0000259" key="7">
    <source>
        <dbReference type="Pfam" id="PF10566"/>
    </source>
</evidence>
<gene>
    <name evidence="10" type="ORF">IAC06_04810</name>
</gene>
<dbReference type="InterPro" id="IPR029483">
    <property type="entry name" value="GH97_C"/>
</dbReference>
<comment type="subunit">
    <text evidence="2">Monomer.</text>
</comment>